<keyword evidence="2" id="KW-1185">Reference proteome</keyword>
<name>A0A8J6JS47_ELECQ</name>
<proteinExistence type="predicted"/>
<organism evidence="1 2">
    <name type="scientific">Eleutherodactylus coqui</name>
    <name type="common">Puerto Rican coqui</name>
    <dbReference type="NCBI Taxonomy" id="57060"/>
    <lineage>
        <taxon>Eukaryota</taxon>
        <taxon>Metazoa</taxon>
        <taxon>Chordata</taxon>
        <taxon>Craniata</taxon>
        <taxon>Vertebrata</taxon>
        <taxon>Euteleostomi</taxon>
        <taxon>Amphibia</taxon>
        <taxon>Batrachia</taxon>
        <taxon>Anura</taxon>
        <taxon>Neobatrachia</taxon>
        <taxon>Hyloidea</taxon>
        <taxon>Eleutherodactylidae</taxon>
        <taxon>Eleutherodactylinae</taxon>
        <taxon>Eleutherodactylus</taxon>
        <taxon>Eleutherodactylus</taxon>
    </lineage>
</organism>
<evidence type="ECO:0000313" key="1">
    <source>
        <dbReference type="EMBL" id="KAG9468665.1"/>
    </source>
</evidence>
<sequence>MTKLIIVNCQSENPKMAIPLYPLPTGISPSTTRLMPGKTVVRTASTEEEAF</sequence>
<protein>
    <submittedName>
        <fullName evidence="1">Uncharacterized protein</fullName>
    </submittedName>
</protein>
<dbReference type="Proteomes" id="UP000770717">
    <property type="component" value="Unassembled WGS sequence"/>
</dbReference>
<accession>A0A8J6JS47</accession>
<gene>
    <name evidence="1" type="ORF">GDO78_022222</name>
</gene>
<dbReference type="EMBL" id="WNTK01000783">
    <property type="protein sequence ID" value="KAG9468665.1"/>
    <property type="molecule type" value="Genomic_DNA"/>
</dbReference>
<comment type="caution">
    <text evidence="1">The sequence shown here is derived from an EMBL/GenBank/DDBJ whole genome shotgun (WGS) entry which is preliminary data.</text>
</comment>
<evidence type="ECO:0000313" key="2">
    <source>
        <dbReference type="Proteomes" id="UP000770717"/>
    </source>
</evidence>
<reference evidence="1" key="1">
    <citation type="thesis" date="2020" institute="ProQuest LLC" country="789 East Eisenhower Parkway, Ann Arbor, MI, USA">
        <title>Comparative Genomics and Chromosome Evolution.</title>
        <authorList>
            <person name="Mudd A.B."/>
        </authorList>
    </citation>
    <scope>NUCLEOTIDE SEQUENCE</scope>
    <source>
        <strain evidence="1">HN-11 Male</strain>
        <tissue evidence="1">Kidney and liver</tissue>
    </source>
</reference>
<dbReference type="AlphaFoldDB" id="A0A8J6JS47"/>